<protein>
    <submittedName>
        <fullName evidence="2">Phosphohydrolase</fullName>
    </submittedName>
</protein>
<gene>
    <name evidence="2" type="ORF">P378_08275</name>
</gene>
<proteinExistence type="predicted"/>
<dbReference type="GO" id="GO:0016787">
    <property type="term" value="F:hydrolase activity"/>
    <property type="evidence" value="ECO:0007669"/>
    <property type="project" value="UniProtKB-KW"/>
</dbReference>
<evidence type="ECO:0000313" key="2">
    <source>
        <dbReference type="EMBL" id="PHJ38711.1"/>
    </source>
</evidence>
<dbReference type="PROSITE" id="PS51832">
    <property type="entry name" value="HD_GYP"/>
    <property type="match status" value="1"/>
</dbReference>
<dbReference type="InterPro" id="IPR006675">
    <property type="entry name" value="HDIG_dom"/>
</dbReference>
<dbReference type="SUPFAM" id="SSF109604">
    <property type="entry name" value="HD-domain/PDEase-like"/>
    <property type="match status" value="1"/>
</dbReference>
<dbReference type="PANTHER" id="PTHR43155:SF2">
    <property type="entry name" value="CYCLIC DI-GMP PHOSPHODIESTERASE PA4108"/>
    <property type="match status" value="1"/>
</dbReference>
<dbReference type="GO" id="GO:0046983">
    <property type="term" value="F:protein dimerization activity"/>
    <property type="evidence" value="ECO:0007669"/>
    <property type="project" value="InterPro"/>
</dbReference>
<dbReference type="EMBL" id="AWQQ01000046">
    <property type="protein sequence ID" value="PHJ38711.1"/>
    <property type="molecule type" value="Genomic_DNA"/>
</dbReference>
<dbReference type="InterPro" id="IPR018540">
    <property type="entry name" value="Spo0E-like"/>
</dbReference>
<organism evidence="2 3">
    <name type="scientific">Desulforamulus profundi</name>
    <dbReference type="NCBI Taxonomy" id="1383067"/>
    <lineage>
        <taxon>Bacteria</taxon>
        <taxon>Bacillati</taxon>
        <taxon>Bacillota</taxon>
        <taxon>Clostridia</taxon>
        <taxon>Eubacteriales</taxon>
        <taxon>Peptococcaceae</taxon>
        <taxon>Desulforamulus</taxon>
    </lineage>
</organism>
<dbReference type="Pfam" id="PF13487">
    <property type="entry name" value="HD_5"/>
    <property type="match status" value="1"/>
</dbReference>
<dbReference type="NCBIfam" id="TIGR00277">
    <property type="entry name" value="HDIG"/>
    <property type="match status" value="1"/>
</dbReference>
<dbReference type="CDD" id="cd00077">
    <property type="entry name" value="HDc"/>
    <property type="match status" value="1"/>
</dbReference>
<keyword evidence="2" id="KW-0378">Hydrolase</keyword>
<dbReference type="PANTHER" id="PTHR43155">
    <property type="entry name" value="CYCLIC DI-GMP PHOSPHODIESTERASE PA4108-RELATED"/>
    <property type="match status" value="1"/>
</dbReference>
<dbReference type="InterPro" id="IPR036638">
    <property type="entry name" value="HLH_DNA-bd_sf"/>
</dbReference>
<dbReference type="InterPro" id="IPR003607">
    <property type="entry name" value="HD/PDEase_dom"/>
</dbReference>
<sequence length="253" mass="28889">MGKKLKGTLVDLTSMSDLLRTMKEAWPTLYLHSANVANLALRICTFLRLSEVEQETIIAGAFLHDIGKMFVRREIIEKPGPLSDEEWAELKEHPRRGASIVAARGGDNSLVEIIRYHHERWNGKGYEGLRGQMIPWSARVIALADALDAMTSLRPYRQPSKMYDALEEVYNGAGSQFDPQLIRALAEKPFWQIVTYRDPGRLERQIDEEKKWLDQLVDSYATLSHPLVYAQSQWLDRLLVLNLKDMQPAGADK</sequence>
<dbReference type="Proteomes" id="UP000222564">
    <property type="component" value="Unassembled WGS sequence"/>
</dbReference>
<dbReference type="GO" id="GO:0043937">
    <property type="term" value="P:regulation of sporulation"/>
    <property type="evidence" value="ECO:0007669"/>
    <property type="project" value="InterPro"/>
</dbReference>
<accession>A0A2C6L2Y9</accession>
<keyword evidence="3" id="KW-1185">Reference proteome</keyword>
<dbReference type="InterPro" id="IPR037522">
    <property type="entry name" value="HD_GYP_dom"/>
</dbReference>
<dbReference type="Gene3D" id="4.10.280.10">
    <property type="entry name" value="Helix-loop-helix DNA-binding domain"/>
    <property type="match status" value="1"/>
</dbReference>
<feature type="domain" description="HD-GYP" evidence="1">
    <location>
        <begin position="7"/>
        <end position="201"/>
    </location>
</feature>
<dbReference type="Pfam" id="PF09388">
    <property type="entry name" value="SpoOE-like"/>
    <property type="match status" value="1"/>
</dbReference>
<dbReference type="Gene3D" id="1.10.3210.10">
    <property type="entry name" value="Hypothetical protein af1432"/>
    <property type="match status" value="1"/>
</dbReference>
<comment type="caution">
    <text evidence="2">The sequence shown here is derived from an EMBL/GenBank/DDBJ whole genome shotgun (WGS) entry which is preliminary data.</text>
</comment>
<name>A0A2C6L2Y9_9FIRM</name>
<evidence type="ECO:0000259" key="1">
    <source>
        <dbReference type="PROSITE" id="PS51832"/>
    </source>
</evidence>
<evidence type="ECO:0000313" key="3">
    <source>
        <dbReference type="Proteomes" id="UP000222564"/>
    </source>
</evidence>
<dbReference type="AlphaFoldDB" id="A0A2C6L2Y9"/>
<dbReference type="SMART" id="SM00471">
    <property type="entry name" value="HDc"/>
    <property type="match status" value="1"/>
</dbReference>
<reference evidence="2 3" key="1">
    <citation type="submission" date="2013-09" db="EMBL/GenBank/DDBJ databases">
        <title>Biodegradation of hydrocarbons in the deep terrestrial subsurface : characterization of a microbial consortium composed of two Desulfotomaculum species originating from a deep geological formation.</title>
        <authorList>
            <person name="Aullo T."/>
            <person name="Berlendis S."/>
            <person name="Lascourreges J.-F."/>
            <person name="Dessort D."/>
            <person name="Saint-Laurent S."/>
            <person name="Schraauwers B."/>
            <person name="Mas J."/>
            <person name="Magot M."/>
            <person name="Ranchou-Peyruse A."/>
        </authorList>
    </citation>
    <scope>NUCLEOTIDE SEQUENCE [LARGE SCALE GENOMIC DNA]</scope>
    <source>
        <strain evidence="2 3">Bs107</strain>
    </source>
</reference>